<name>A0A226DC42_FOLCA</name>
<dbReference type="AlphaFoldDB" id="A0A226DC42"/>
<keyword evidence="1" id="KW-0812">Transmembrane</keyword>
<proteinExistence type="predicted"/>
<gene>
    <name evidence="2" type="ORF">Fcan01_22887</name>
</gene>
<sequence length="171" mass="19777">MSSFSFVSCYKVKSDTFILSGLTTPFDTYSWISILFSVSITALILTLLPRTCRSERFYAMIGVLLENSVACENKLFQERFPAMSKVFGVRILLGVWILTSGTFLTNWYKTSFTMDMIVPALYTPPWETWLDIQGMEALLPLNMFDFSDLDARPPYLHFHKQMQDKFNKSTR</sequence>
<keyword evidence="1" id="KW-1133">Transmembrane helix</keyword>
<dbReference type="EMBL" id="LNIX01000026">
    <property type="protein sequence ID" value="OXA42297.1"/>
    <property type="molecule type" value="Genomic_DNA"/>
</dbReference>
<organism evidence="2 3">
    <name type="scientific">Folsomia candida</name>
    <name type="common">Springtail</name>
    <dbReference type="NCBI Taxonomy" id="158441"/>
    <lineage>
        <taxon>Eukaryota</taxon>
        <taxon>Metazoa</taxon>
        <taxon>Ecdysozoa</taxon>
        <taxon>Arthropoda</taxon>
        <taxon>Hexapoda</taxon>
        <taxon>Collembola</taxon>
        <taxon>Entomobryomorpha</taxon>
        <taxon>Isotomoidea</taxon>
        <taxon>Isotomidae</taxon>
        <taxon>Proisotominae</taxon>
        <taxon>Folsomia</taxon>
    </lineage>
</organism>
<accession>A0A226DC42</accession>
<comment type="caution">
    <text evidence="2">The sequence shown here is derived from an EMBL/GenBank/DDBJ whole genome shotgun (WGS) entry which is preliminary data.</text>
</comment>
<feature type="transmembrane region" description="Helical" evidence="1">
    <location>
        <begin position="87"/>
        <end position="108"/>
    </location>
</feature>
<protein>
    <submittedName>
        <fullName evidence="2">7-cyano-7-deazaguanine synthase</fullName>
    </submittedName>
</protein>
<evidence type="ECO:0000256" key="1">
    <source>
        <dbReference type="SAM" id="Phobius"/>
    </source>
</evidence>
<evidence type="ECO:0000313" key="3">
    <source>
        <dbReference type="Proteomes" id="UP000198287"/>
    </source>
</evidence>
<feature type="transmembrane region" description="Helical" evidence="1">
    <location>
        <begin position="29"/>
        <end position="48"/>
    </location>
</feature>
<evidence type="ECO:0000313" key="2">
    <source>
        <dbReference type="EMBL" id="OXA42297.1"/>
    </source>
</evidence>
<keyword evidence="3" id="KW-1185">Reference proteome</keyword>
<dbReference type="Proteomes" id="UP000198287">
    <property type="component" value="Unassembled WGS sequence"/>
</dbReference>
<keyword evidence="1" id="KW-0472">Membrane</keyword>
<reference evidence="2 3" key="1">
    <citation type="submission" date="2015-12" db="EMBL/GenBank/DDBJ databases">
        <title>The genome of Folsomia candida.</title>
        <authorList>
            <person name="Faddeeva A."/>
            <person name="Derks M.F."/>
            <person name="Anvar Y."/>
            <person name="Smit S."/>
            <person name="Van Straalen N."/>
            <person name="Roelofs D."/>
        </authorList>
    </citation>
    <scope>NUCLEOTIDE SEQUENCE [LARGE SCALE GENOMIC DNA]</scope>
    <source>
        <strain evidence="2 3">VU population</strain>
        <tissue evidence="2">Whole body</tissue>
    </source>
</reference>